<dbReference type="STRING" id="1389489.O159_17370"/>
<evidence type="ECO:0000313" key="1">
    <source>
        <dbReference type="EMBL" id="AGW41779.1"/>
    </source>
</evidence>
<sequence>MVDAVEMRRCSASAPAVTATSVFIDAMMYRSAFISFSLSRSALRDSRLSRCSASCHWRIASSSRRIWESSSSARPSSRADSCRGFRTRGSIIEPGRRLASSFEGMRTS</sequence>
<keyword evidence="2" id="KW-1185">Reference proteome</keyword>
<dbReference type="HOGENOM" id="CLU_2193658_0_0_11"/>
<accession>U3P8I0</accession>
<proteinExistence type="predicted"/>
<name>U3P8I0_LEIXC</name>
<dbReference type="AlphaFoldDB" id="U3P8I0"/>
<dbReference type="EMBL" id="CP006734">
    <property type="protein sequence ID" value="AGW41779.1"/>
    <property type="molecule type" value="Genomic_DNA"/>
</dbReference>
<dbReference type="KEGG" id="lxy:O159_17370"/>
<gene>
    <name evidence="1" type="ORF">O159_17370</name>
</gene>
<dbReference type="Proteomes" id="UP000016743">
    <property type="component" value="Chromosome"/>
</dbReference>
<reference evidence="1 2" key="1">
    <citation type="journal article" date="2013" name="Genome Announc.">
        <title>Complete Genome Sequence of Leifsonia xyli subsp. cynodontis Strain DSM46306, a Gram-Positive Bacterial Pathogen of Grasses.</title>
        <authorList>
            <person name="Monteiro-Vitorello C.B."/>
            <person name="Zerillo M.M."/>
            <person name="Van Sluys M.A."/>
            <person name="Camargo L.E."/>
            <person name="Kitajima J.P."/>
        </authorList>
    </citation>
    <scope>NUCLEOTIDE SEQUENCE [LARGE SCALE GENOMIC DNA]</scope>
    <source>
        <strain evidence="1 2">DSM 46306</strain>
    </source>
</reference>
<organism evidence="1 2">
    <name type="scientific">Leifsonia xyli subsp. cynodontis DSM 46306</name>
    <dbReference type="NCBI Taxonomy" id="1389489"/>
    <lineage>
        <taxon>Bacteria</taxon>
        <taxon>Bacillati</taxon>
        <taxon>Actinomycetota</taxon>
        <taxon>Actinomycetes</taxon>
        <taxon>Micrococcales</taxon>
        <taxon>Microbacteriaceae</taxon>
        <taxon>Leifsonia</taxon>
    </lineage>
</organism>
<evidence type="ECO:0000313" key="2">
    <source>
        <dbReference type="Proteomes" id="UP000016743"/>
    </source>
</evidence>
<protein>
    <submittedName>
        <fullName evidence="1">Uncharacterized protein</fullName>
    </submittedName>
</protein>